<accession>A0A2T0FI53</accession>
<feature type="compositionally biased region" description="Basic and acidic residues" evidence="2">
    <location>
        <begin position="1"/>
        <end position="17"/>
    </location>
</feature>
<dbReference type="Pfam" id="PF01984">
    <property type="entry name" value="dsDNA_bind"/>
    <property type="match status" value="1"/>
</dbReference>
<dbReference type="InterPro" id="IPR002836">
    <property type="entry name" value="PDCD5-like"/>
</dbReference>
<sequence>MSDDLEQIRRARMEELRAQGNKPTAGPGAGGGSNNDDAQQDMRTSLMSQILEGAARERLSRVEMVRPERARQVEELLIRMAQSNQLRGKVSEPQLVQLLDQISAQEDRSRAKIVYNRRDSDDEFDLDASTQKEQPNAHDEEEDDDDFFD</sequence>
<comment type="caution">
    <text evidence="3">The sequence shown here is derived from an EMBL/GenBank/DDBJ whole genome shotgun (WGS) entry which is preliminary data.</text>
</comment>
<dbReference type="PANTHER" id="PTHR10840:SF0">
    <property type="entry name" value="PROGRAMMED CELL DEATH PROTEIN 5"/>
    <property type="match status" value="1"/>
</dbReference>
<name>A0A2T0FI53_9ASCO</name>
<reference evidence="3 4" key="1">
    <citation type="submission" date="2017-04" db="EMBL/GenBank/DDBJ databases">
        <title>Genome sequencing of [Candida] sorbophila.</title>
        <authorList>
            <person name="Ahn J.O."/>
        </authorList>
    </citation>
    <scope>NUCLEOTIDE SEQUENCE [LARGE SCALE GENOMIC DNA]</scope>
    <source>
        <strain evidence="3 4">DS02</strain>
    </source>
</reference>
<dbReference type="RefSeq" id="XP_024664582.1">
    <property type="nucleotide sequence ID" value="XM_024808814.1"/>
</dbReference>
<dbReference type="GO" id="GO:0005634">
    <property type="term" value="C:nucleus"/>
    <property type="evidence" value="ECO:0007669"/>
    <property type="project" value="TreeGrafter"/>
</dbReference>
<dbReference type="Gene3D" id="1.10.8.140">
    <property type="entry name" value="PDCD5-like"/>
    <property type="match status" value="1"/>
</dbReference>
<dbReference type="PANTHER" id="PTHR10840">
    <property type="entry name" value="PROGRAMMED CELL DEATH PROTEIN 5"/>
    <property type="match status" value="1"/>
</dbReference>
<organism evidence="3 4">
    <name type="scientific">Wickerhamiella sorbophila</name>
    <dbReference type="NCBI Taxonomy" id="45607"/>
    <lineage>
        <taxon>Eukaryota</taxon>
        <taxon>Fungi</taxon>
        <taxon>Dikarya</taxon>
        <taxon>Ascomycota</taxon>
        <taxon>Saccharomycotina</taxon>
        <taxon>Dipodascomycetes</taxon>
        <taxon>Dipodascales</taxon>
        <taxon>Trichomonascaceae</taxon>
        <taxon>Wickerhamiella</taxon>
    </lineage>
</organism>
<feature type="compositionally biased region" description="Acidic residues" evidence="2">
    <location>
        <begin position="139"/>
        <end position="149"/>
    </location>
</feature>
<dbReference type="OrthoDB" id="10252486at2759"/>
<dbReference type="SUPFAM" id="SSF46950">
    <property type="entry name" value="Double-stranded DNA-binding domain"/>
    <property type="match status" value="1"/>
</dbReference>
<keyword evidence="4" id="KW-1185">Reference proteome</keyword>
<evidence type="ECO:0000256" key="1">
    <source>
        <dbReference type="ARBA" id="ARBA00010490"/>
    </source>
</evidence>
<dbReference type="EMBL" id="NDIQ01000021">
    <property type="protein sequence ID" value="PRT54637.1"/>
    <property type="molecule type" value="Genomic_DNA"/>
</dbReference>
<feature type="region of interest" description="Disordered" evidence="2">
    <location>
        <begin position="115"/>
        <end position="149"/>
    </location>
</feature>
<dbReference type="GeneID" id="36516005"/>
<dbReference type="InterPro" id="IPR036883">
    <property type="entry name" value="PDCD5-like_sf"/>
</dbReference>
<feature type="region of interest" description="Disordered" evidence="2">
    <location>
        <begin position="1"/>
        <end position="52"/>
    </location>
</feature>
<dbReference type="PIRSF" id="PIRSF015730">
    <property type="entry name" value="TFAR19"/>
    <property type="match status" value="1"/>
</dbReference>
<gene>
    <name evidence="3" type="ORF">B9G98_02257</name>
</gene>
<comment type="similarity">
    <text evidence="1">Belongs to the PDCD5 family.</text>
</comment>
<evidence type="ECO:0000313" key="4">
    <source>
        <dbReference type="Proteomes" id="UP000238350"/>
    </source>
</evidence>
<proteinExistence type="inferred from homology"/>
<feature type="compositionally biased region" description="Polar residues" evidence="2">
    <location>
        <begin position="34"/>
        <end position="48"/>
    </location>
</feature>
<evidence type="ECO:0000313" key="3">
    <source>
        <dbReference type="EMBL" id="PRT54637.1"/>
    </source>
</evidence>
<dbReference type="AlphaFoldDB" id="A0A2T0FI53"/>
<dbReference type="GO" id="GO:0005829">
    <property type="term" value="C:cytosol"/>
    <property type="evidence" value="ECO:0007669"/>
    <property type="project" value="TreeGrafter"/>
</dbReference>
<dbReference type="Proteomes" id="UP000238350">
    <property type="component" value="Unassembled WGS sequence"/>
</dbReference>
<evidence type="ECO:0000256" key="2">
    <source>
        <dbReference type="SAM" id="MobiDB-lite"/>
    </source>
</evidence>
<protein>
    <submittedName>
        <fullName evidence="3">Uncharacterized protein C23C4.09c</fullName>
    </submittedName>
</protein>
<dbReference type="GO" id="GO:0003677">
    <property type="term" value="F:DNA binding"/>
    <property type="evidence" value="ECO:0007669"/>
    <property type="project" value="InterPro"/>
</dbReference>
<dbReference type="STRING" id="45607.A0A2T0FI53"/>